<keyword evidence="2" id="KW-0949">S-adenosyl-L-methionine</keyword>
<feature type="domain" description="B12-binding" evidence="6">
    <location>
        <begin position="1"/>
        <end position="143"/>
    </location>
</feature>
<dbReference type="SFLD" id="SFLDG01123">
    <property type="entry name" value="methyltransferase_(Class_B)"/>
    <property type="match status" value="1"/>
</dbReference>
<dbReference type="Pfam" id="PF04055">
    <property type="entry name" value="Radical_SAM"/>
    <property type="match status" value="1"/>
</dbReference>
<dbReference type="Gene3D" id="3.80.30.20">
    <property type="entry name" value="tm_1862 like domain"/>
    <property type="match status" value="1"/>
</dbReference>
<sequence>MRVLLVQAYVSDRDILVYPLGLACLAACLQEHQVRTLDLNICSDPWGELSRVLEGFRPEAAGVSLRNLDSPFTKTSYYEDFKRLARQLRQGMSGPLLVGGAGFSLFAAAVMRDVPEFDFGVLGEGEHALPDLLARLGDPGSVPSVYYRRDGEVRFSGPAKPPRHLVSPDASAFAVGDYGRDSMAEPLGVETKRGCPLTCVYCPYGFLNGRELRLKSPAQVGQEVARLAALGARRFTFVDSVFNMPRPHAEAVCREIIRSGARLSWSAWFSEKWLDRGFLDLAVAAGCDHVLLSPDGFSAEALRRLGKSQTLADIRRAMALLRDTPGVEVSCNFFCNPPGQTPGAFARMLAFCALARLRMGPRLHPHFSGLRIEPHTAIRELAVRQGVLDPDDDLLTPRFYSQPRTAYLERLAREIFALRDRLRRR</sequence>
<dbReference type="SMART" id="SM00729">
    <property type="entry name" value="Elp3"/>
    <property type="match status" value="1"/>
</dbReference>
<dbReference type="GO" id="GO:0051539">
    <property type="term" value="F:4 iron, 4 sulfur cluster binding"/>
    <property type="evidence" value="ECO:0007669"/>
    <property type="project" value="UniProtKB-KW"/>
</dbReference>
<protein>
    <submittedName>
        <fullName evidence="8">Radical SAM protein</fullName>
    </submittedName>
</protein>
<dbReference type="RefSeq" id="WP_163300514.1">
    <property type="nucleotide sequence ID" value="NZ_JAAGRQ010000005.1"/>
</dbReference>
<dbReference type="SFLD" id="SFLDS00029">
    <property type="entry name" value="Radical_SAM"/>
    <property type="match status" value="1"/>
</dbReference>
<dbReference type="GO" id="GO:0031419">
    <property type="term" value="F:cobalamin binding"/>
    <property type="evidence" value="ECO:0007669"/>
    <property type="project" value="InterPro"/>
</dbReference>
<evidence type="ECO:0000256" key="5">
    <source>
        <dbReference type="ARBA" id="ARBA00023014"/>
    </source>
</evidence>
<dbReference type="Gene3D" id="3.40.50.280">
    <property type="entry name" value="Cobalamin-binding domain"/>
    <property type="match status" value="1"/>
</dbReference>
<evidence type="ECO:0000313" key="8">
    <source>
        <dbReference type="EMBL" id="NDY55456.1"/>
    </source>
</evidence>
<dbReference type="SFLD" id="SFLDG01082">
    <property type="entry name" value="B12-binding_domain_containing"/>
    <property type="match status" value="1"/>
</dbReference>
<dbReference type="InterPro" id="IPR007197">
    <property type="entry name" value="rSAM"/>
</dbReference>
<dbReference type="InterPro" id="IPR006638">
    <property type="entry name" value="Elp3/MiaA/NifB-like_rSAM"/>
</dbReference>
<name>A0A7K3NGX9_9BACT</name>
<dbReference type="PANTHER" id="PTHR43409">
    <property type="entry name" value="ANAEROBIC MAGNESIUM-PROTOPORPHYRIN IX MONOMETHYL ESTER CYCLASE-RELATED"/>
    <property type="match status" value="1"/>
</dbReference>
<dbReference type="InterPro" id="IPR006158">
    <property type="entry name" value="Cobalamin-bd"/>
</dbReference>
<dbReference type="PROSITE" id="PS51332">
    <property type="entry name" value="B12_BINDING"/>
    <property type="match status" value="1"/>
</dbReference>
<evidence type="ECO:0000313" key="9">
    <source>
        <dbReference type="Proteomes" id="UP000469724"/>
    </source>
</evidence>
<dbReference type="InterPro" id="IPR034466">
    <property type="entry name" value="Methyltransferase_Class_B"/>
</dbReference>
<evidence type="ECO:0000256" key="2">
    <source>
        <dbReference type="ARBA" id="ARBA00022691"/>
    </source>
</evidence>
<comment type="cofactor">
    <cofactor evidence="1">
        <name>[4Fe-4S] cluster</name>
        <dbReference type="ChEBI" id="CHEBI:49883"/>
    </cofactor>
</comment>
<dbReference type="SUPFAM" id="SSF102114">
    <property type="entry name" value="Radical SAM enzymes"/>
    <property type="match status" value="1"/>
</dbReference>
<dbReference type="InterPro" id="IPR058240">
    <property type="entry name" value="rSAM_sf"/>
</dbReference>
<dbReference type="GO" id="GO:0005829">
    <property type="term" value="C:cytosol"/>
    <property type="evidence" value="ECO:0007669"/>
    <property type="project" value="TreeGrafter"/>
</dbReference>
<keyword evidence="3" id="KW-0479">Metal-binding</keyword>
<comment type="caution">
    <text evidence="8">The sequence shown here is derived from an EMBL/GenBank/DDBJ whole genome shotgun (WGS) entry which is preliminary data.</text>
</comment>
<feature type="domain" description="Radical SAM core" evidence="7">
    <location>
        <begin position="177"/>
        <end position="419"/>
    </location>
</feature>
<dbReference type="EMBL" id="JAAGRQ010000005">
    <property type="protein sequence ID" value="NDY55456.1"/>
    <property type="molecule type" value="Genomic_DNA"/>
</dbReference>
<keyword evidence="5" id="KW-0411">Iron-sulfur</keyword>
<dbReference type="PROSITE" id="PS51918">
    <property type="entry name" value="RADICAL_SAM"/>
    <property type="match status" value="1"/>
</dbReference>
<dbReference type="AlphaFoldDB" id="A0A7K3NGX9"/>
<dbReference type="Proteomes" id="UP000469724">
    <property type="component" value="Unassembled WGS sequence"/>
</dbReference>
<dbReference type="Pfam" id="PF02310">
    <property type="entry name" value="B12-binding"/>
    <property type="match status" value="1"/>
</dbReference>
<evidence type="ECO:0000256" key="3">
    <source>
        <dbReference type="ARBA" id="ARBA00022723"/>
    </source>
</evidence>
<dbReference type="GO" id="GO:0046872">
    <property type="term" value="F:metal ion binding"/>
    <property type="evidence" value="ECO:0007669"/>
    <property type="project" value="UniProtKB-KW"/>
</dbReference>
<proteinExistence type="predicted"/>
<dbReference type="CDD" id="cd01335">
    <property type="entry name" value="Radical_SAM"/>
    <property type="match status" value="1"/>
</dbReference>
<organism evidence="8 9">
    <name type="scientific">Desulfolutivibrio sulfodismutans</name>
    <dbReference type="NCBI Taxonomy" id="63561"/>
    <lineage>
        <taxon>Bacteria</taxon>
        <taxon>Pseudomonadati</taxon>
        <taxon>Thermodesulfobacteriota</taxon>
        <taxon>Desulfovibrionia</taxon>
        <taxon>Desulfovibrionales</taxon>
        <taxon>Desulfovibrionaceae</taxon>
        <taxon>Desulfolutivibrio</taxon>
    </lineage>
</organism>
<reference evidence="8 9" key="1">
    <citation type="submission" date="2020-02" db="EMBL/GenBank/DDBJ databases">
        <title>Comparative genomics of sulfur disproportionating microorganisms.</title>
        <authorList>
            <person name="Ward L.M."/>
            <person name="Bertran E."/>
            <person name="Johnston D.T."/>
        </authorList>
    </citation>
    <scope>NUCLEOTIDE SEQUENCE [LARGE SCALE GENOMIC DNA]</scope>
    <source>
        <strain evidence="8 9">DSM 3696</strain>
    </source>
</reference>
<accession>A0A7K3NGX9</accession>
<gene>
    <name evidence="8" type="ORF">G3N56_01690</name>
</gene>
<dbReference type="GO" id="GO:0003824">
    <property type="term" value="F:catalytic activity"/>
    <property type="evidence" value="ECO:0007669"/>
    <property type="project" value="InterPro"/>
</dbReference>
<evidence type="ECO:0000259" key="7">
    <source>
        <dbReference type="PROSITE" id="PS51918"/>
    </source>
</evidence>
<evidence type="ECO:0000256" key="1">
    <source>
        <dbReference type="ARBA" id="ARBA00001966"/>
    </source>
</evidence>
<evidence type="ECO:0000259" key="6">
    <source>
        <dbReference type="PROSITE" id="PS51332"/>
    </source>
</evidence>
<dbReference type="InterPro" id="IPR023404">
    <property type="entry name" value="rSAM_horseshoe"/>
</dbReference>
<keyword evidence="9" id="KW-1185">Reference proteome</keyword>
<evidence type="ECO:0000256" key="4">
    <source>
        <dbReference type="ARBA" id="ARBA00023004"/>
    </source>
</evidence>
<keyword evidence="4" id="KW-0408">Iron</keyword>
<dbReference type="InterPro" id="IPR051198">
    <property type="entry name" value="BchE-like"/>
</dbReference>
<dbReference type="PANTHER" id="PTHR43409:SF16">
    <property type="entry name" value="SLR0320 PROTEIN"/>
    <property type="match status" value="1"/>
</dbReference>